<dbReference type="EMBL" id="BPLR01008061">
    <property type="protein sequence ID" value="GIY21854.1"/>
    <property type="molecule type" value="Genomic_DNA"/>
</dbReference>
<protein>
    <submittedName>
        <fullName evidence="1">Uncharacterized protein</fullName>
    </submittedName>
</protein>
<gene>
    <name evidence="1" type="ORF">CEXT_686471</name>
</gene>
<dbReference type="AlphaFoldDB" id="A0AAV4RLD6"/>
<dbReference type="Proteomes" id="UP001054945">
    <property type="component" value="Unassembled WGS sequence"/>
</dbReference>
<comment type="caution">
    <text evidence="1">The sequence shown here is derived from an EMBL/GenBank/DDBJ whole genome shotgun (WGS) entry which is preliminary data.</text>
</comment>
<reference evidence="1 2" key="1">
    <citation type="submission" date="2021-06" db="EMBL/GenBank/DDBJ databases">
        <title>Caerostris extrusa draft genome.</title>
        <authorList>
            <person name="Kono N."/>
            <person name="Arakawa K."/>
        </authorList>
    </citation>
    <scope>NUCLEOTIDE SEQUENCE [LARGE SCALE GENOMIC DNA]</scope>
</reference>
<organism evidence="1 2">
    <name type="scientific">Caerostris extrusa</name>
    <name type="common">Bark spider</name>
    <name type="synonym">Caerostris bankana</name>
    <dbReference type="NCBI Taxonomy" id="172846"/>
    <lineage>
        <taxon>Eukaryota</taxon>
        <taxon>Metazoa</taxon>
        <taxon>Ecdysozoa</taxon>
        <taxon>Arthropoda</taxon>
        <taxon>Chelicerata</taxon>
        <taxon>Arachnida</taxon>
        <taxon>Araneae</taxon>
        <taxon>Araneomorphae</taxon>
        <taxon>Entelegynae</taxon>
        <taxon>Araneoidea</taxon>
        <taxon>Araneidae</taxon>
        <taxon>Caerostris</taxon>
    </lineage>
</organism>
<evidence type="ECO:0000313" key="2">
    <source>
        <dbReference type="Proteomes" id="UP001054945"/>
    </source>
</evidence>
<name>A0AAV4RLD6_CAEEX</name>
<keyword evidence="2" id="KW-1185">Reference proteome</keyword>
<sequence length="92" mass="10467">MHDYVTLPLAQLTVRLSVGFGIDTYTHTSNLNNLTKHADPTNNNKSLSRATLRRRIQQSKHDGEYPLPPTDPDFLRKCLRAHAHPNNPPIKE</sequence>
<evidence type="ECO:0000313" key="1">
    <source>
        <dbReference type="EMBL" id="GIY21854.1"/>
    </source>
</evidence>
<accession>A0AAV4RLD6</accession>
<proteinExistence type="predicted"/>